<organism evidence="6">
    <name type="scientific">freshwater metagenome</name>
    <dbReference type="NCBI Taxonomy" id="449393"/>
    <lineage>
        <taxon>unclassified sequences</taxon>
        <taxon>metagenomes</taxon>
        <taxon>ecological metagenomes</taxon>
    </lineage>
</organism>
<comment type="subcellular location">
    <subcellularLocation>
        <location evidence="1">Membrane</location>
        <topology evidence="1">Multi-pass membrane protein</topology>
    </subcellularLocation>
</comment>
<keyword evidence="4 5" id="KW-0472">Membrane</keyword>
<feature type="transmembrane region" description="Helical" evidence="5">
    <location>
        <begin position="192"/>
        <end position="210"/>
    </location>
</feature>
<evidence type="ECO:0000256" key="3">
    <source>
        <dbReference type="ARBA" id="ARBA00022989"/>
    </source>
</evidence>
<dbReference type="GO" id="GO:0016020">
    <property type="term" value="C:membrane"/>
    <property type="evidence" value="ECO:0007669"/>
    <property type="project" value="UniProtKB-SubCell"/>
</dbReference>
<evidence type="ECO:0000256" key="5">
    <source>
        <dbReference type="SAM" id="Phobius"/>
    </source>
</evidence>
<feature type="transmembrane region" description="Helical" evidence="5">
    <location>
        <begin position="216"/>
        <end position="236"/>
    </location>
</feature>
<evidence type="ECO:0000256" key="1">
    <source>
        <dbReference type="ARBA" id="ARBA00004141"/>
    </source>
</evidence>
<proteinExistence type="predicted"/>
<dbReference type="PANTHER" id="PTHR43701">
    <property type="entry name" value="MEMBRANE TRANSPORTER PROTEIN MJ0441-RELATED"/>
    <property type="match status" value="1"/>
</dbReference>
<dbReference type="Pfam" id="PF01925">
    <property type="entry name" value="TauE"/>
    <property type="match status" value="1"/>
</dbReference>
<evidence type="ECO:0000256" key="2">
    <source>
        <dbReference type="ARBA" id="ARBA00022692"/>
    </source>
</evidence>
<dbReference type="InterPro" id="IPR002781">
    <property type="entry name" value="TM_pro_TauE-like"/>
</dbReference>
<dbReference type="InterPro" id="IPR051598">
    <property type="entry name" value="TSUP/Inactive_protease-like"/>
</dbReference>
<name>A0A6J6QGI2_9ZZZZ</name>
<dbReference type="AlphaFoldDB" id="A0A6J6QGI2"/>
<sequence>MSDPGRTPLVTWEFSLAGLLVGVLVGMTGMGGGSLMTPILILLFNFNAKVAIGTDILHGAIFKTLGAIRHRQLGTVHARLGLWMLCGSAPLSLLGVEAARAISDSSMTTMQKVVGGALVVGGLGFLAKTFVRARADRPFAVLSRRDKIVAFAIGAVGGFVVGMTSVGSGTFFGLAMLFAYPITSRRMVGTDMFHAAALLWVAGVSHLVHGDVDTHAMRWLLVGSIPGVLIGSHLSVRVPDRELRVAFGVILVLSGIKLVAVPYASWIIVGALIVGVVALSVWGIKWLRRPRPPVVSSSSQA</sequence>
<evidence type="ECO:0000313" key="6">
    <source>
        <dbReference type="EMBL" id="CAB4706854.1"/>
    </source>
</evidence>
<keyword evidence="2 5" id="KW-0812">Transmembrane</keyword>
<accession>A0A6J6QGI2</accession>
<protein>
    <submittedName>
        <fullName evidence="6">Unannotated protein</fullName>
    </submittedName>
</protein>
<feature type="transmembrane region" description="Helical" evidence="5">
    <location>
        <begin position="20"/>
        <end position="43"/>
    </location>
</feature>
<gene>
    <name evidence="6" type="ORF">UFOPK2399_01726</name>
</gene>
<feature type="transmembrane region" description="Helical" evidence="5">
    <location>
        <begin position="80"/>
        <end position="101"/>
    </location>
</feature>
<evidence type="ECO:0000256" key="4">
    <source>
        <dbReference type="ARBA" id="ARBA00023136"/>
    </source>
</evidence>
<feature type="transmembrane region" description="Helical" evidence="5">
    <location>
        <begin position="113"/>
        <end position="131"/>
    </location>
</feature>
<reference evidence="6" key="1">
    <citation type="submission" date="2020-05" db="EMBL/GenBank/DDBJ databases">
        <authorList>
            <person name="Chiriac C."/>
            <person name="Salcher M."/>
            <person name="Ghai R."/>
            <person name="Kavagutti S V."/>
        </authorList>
    </citation>
    <scope>NUCLEOTIDE SEQUENCE</scope>
</reference>
<dbReference type="PANTHER" id="PTHR43701:SF2">
    <property type="entry name" value="MEMBRANE TRANSPORTER PROTEIN YJNA-RELATED"/>
    <property type="match status" value="1"/>
</dbReference>
<feature type="transmembrane region" description="Helical" evidence="5">
    <location>
        <begin position="151"/>
        <end position="180"/>
    </location>
</feature>
<keyword evidence="3 5" id="KW-1133">Transmembrane helix</keyword>
<dbReference type="EMBL" id="CAEZXP010000007">
    <property type="protein sequence ID" value="CAB4706854.1"/>
    <property type="molecule type" value="Genomic_DNA"/>
</dbReference>
<feature type="transmembrane region" description="Helical" evidence="5">
    <location>
        <begin position="266"/>
        <end position="284"/>
    </location>
</feature>